<dbReference type="RefSeq" id="WP_154756931.1">
    <property type="nucleotide sequence ID" value="NZ_WMBA01000014.1"/>
</dbReference>
<protein>
    <submittedName>
        <fullName evidence="2">Uncharacterized protein</fullName>
    </submittedName>
</protein>
<name>A0A6N7Z3C5_9PSEU</name>
<keyword evidence="3" id="KW-1185">Reference proteome</keyword>
<keyword evidence="1" id="KW-0472">Membrane</keyword>
<keyword evidence="1" id="KW-0812">Transmembrane</keyword>
<evidence type="ECO:0000256" key="1">
    <source>
        <dbReference type="SAM" id="Phobius"/>
    </source>
</evidence>
<sequence>MVVVPSQRPDIGHQIELPVLGEMHLPPPNRLAYFAGLGVLAAFGVVEWPLAVVVAAGHLLADQHWSQVVSGLGESLEEA</sequence>
<feature type="transmembrane region" description="Helical" evidence="1">
    <location>
        <begin position="31"/>
        <end position="56"/>
    </location>
</feature>
<gene>
    <name evidence="2" type="ORF">GKO32_12070</name>
</gene>
<evidence type="ECO:0000313" key="2">
    <source>
        <dbReference type="EMBL" id="MTD54711.1"/>
    </source>
</evidence>
<organism evidence="2 3">
    <name type="scientific">Amycolatopsis pithecellobii</name>
    <dbReference type="NCBI Taxonomy" id="664692"/>
    <lineage>
        <taxon>Bacteria</taxon>
        <taxon>Bacillati</taxon>
        <taxon>Actinomycetota</taxon>
        <taxon>Actinomycetes</taxon>
        <taxon>Pseudonocardiales</taxon>
        <taxon>Pseudonocardiaceae</taxon>
        <taxon>Amycolatopsis</taxon>
    </lineage>
</organism>
<dbReference type="Proteomes" id="UP000440096">
    <property type="component" value="Unassembled WGS sequence"/>
</dbReference>
<reference evidence="2 3" key="1">
    <citation type="submission" date="2019-11" db="EMBL/GenBank/DDBJ databases">
        <title>Draft genome of Amycolatopsis RM579.</title>
        <authorList>
            <person name="Duangmal K."/>
            <person name="Mingma R."/>
        </authorList>
    </citation>
    <scope>NUCLEOTIDE SEQUENCE [LARGE SCALE GENOMIC DNA]</scope>
    <source>
        <strain evidence="2 3">RM579</strain>
    </source>
</reference>
<accession>A0A6N7Z3C5</accession>
<proteinExistence type="predicted"/>
<evidence type="ECO:0000313" key="3">
    <source>
        <dbReference type="Proteomes" id="UP000440096"/>
    </source>
</evidence>
<keyword evidence="1" id="KW-1133">Transmembrane helix</keyword>
<dbReference type="AlphaFoldDB" id="A0A6N7Z3C5"/>
<comment type="caution">
    <text evidence="2">The sequence shown here is derived from an EMBL/GenBank/DDBJ whole genome shotgun (WGS) entry which is preliminary data.</text>
</comment>
<dbReference type="OrthoDB" id="3831210at2"/>
<dbReference type="EMBL" id="WMBA01000014">
    <property type="protein sequence ID" value="MTD54711.1"/>
    <property type="molecule type" value="Genomic_DNA"/>
</dbReference>